<dbReference type="InterPro" id="IPR002903">
    <property type="entry name" value="RsmH"/>
</dbReference>
<keyword evidence="4 6" id="KW-0808">Transferase</keyword>
<dbReference type="InterPro" id="IPR029063">
    <property type="entry name" value="SAM-dependent_MTases_sf"/>
</dbReference>
<accession>A0A8J6TJP7</accession>
<dbReference type="EC" id="2.1.1.199" evidence="6"/>
<reference evidence="7 8" key="1">
    <citation type="submission" date="2020-08" db="EMBL/GenBank/DDBJ databases">
        <title>Bridging the membrane lipid divide: bacteria of the FCB group superphylum have the potential to synthesize archaeal ether lipids.</title>
        <authorList>
            <person name="Villanueva L."/>
            <person name="Von Meijenfeldt F.A.B."/>
            <person name="Westbye A.B."/>
            <person name="Yadav S."/>
            <person name="Hopmans E.C."/>
            <person name="Dutilh B.E."/>
            <person name="Sinninghe Damste J.S."/>
        </authorList>
    </citation>
    <scope>NUCLEOTIDE SEQUENCE [LARGE SCALE GENOMIC DNA]</scope>
    <source>
        <strain evidence="7">NIOZ-UU17</strain>
    </source>
</reference>
<keyword evidence="3 6" id="KW-0489">Methyltransferase</keyword>
<evidence type="ECO:0000256" key="2">
    <source>
        <dbReference type="ARBA" id="ARBA00022552"/>
    </source>
</evidence>
<comment type="subcellular location">
    <subcellularLocation>
        <location evidence="6">Cytoplasm</location>
    </subcellularLocation>
</comment>
<dbReference type="PANTHER" id="PTHR11265">
    <property type="entry name" value="S-ADENOSYL-METHYLTRANSFERASE MRAW"/>
    <property type="match status" value="1"/>
</dbReference>
<dbReference type="EMBL" id="JACNIG010000120">
    <property type="protein sequence ID" value="MBC8431179.1"/>
    <property type="molecule type" value="Genomic_DNA"/>
</dbReference>
<sequence>MSLEHIPAMPKEVAFYLDCRPGKIYADCTLGGSGHARIILEKIIPGGVLIGIDQDKDAVRNAKKVLKSADVTVHLFNDNFVNLPDILQHLKIAAVDGILLDLGISLHQLKASGKGFSFQKDEPLDMRMDITSKTTAEDLINRLEEKELKKIFYKYGEERWAPQIAKKIVKQRKLSAIRSSAHLAQIVCEAIPKPALSQKIHPATRVFMALRIAVNRELEMLDLFMENVAAILNPKGRLCVLSFHSLEDRIVKHRIKAMEKACVCPPDFPKCICNQKRALRSLTKKVVRPTENEIAKNPMARSTKLRAAERI</sequence>
<protein>
    <recommendedName>
        <fullName evidence="6">Ribosomal RNA small subunit methyltransferase H</fullName>
        <ecNumber evidence="6">2.1.1.199</ecNumber>
    </recommendedName>
    <alternativeName>
        <fullName evidence="6">16S rRNA m(4)C1402 methyltransferase</fullName>
    </alternativeName>
    <alternativeName>
        <fullName evidence="6">rRNA (cytosine-N(4)-)-methyltransferase RsmH</fullName>
    </alternativeName>
</protein>
<dbReference type="InterPro" id="IPR023397">
    <property type="entry name" value="SAM-dep_MeTrfase_MraW_recog"/>
</dbReference>
<dbReference type="GO" id="GO:0071424">
    <property type="term" value="F:rRNA (cytosine-N4-)-methyltransferase activity"/>
    <property type="evidence" value="ECO:0007669"/>
    <property type="project" value="UniProtKB-UniRule"/>
</dbReference>
<feature type="binding site" evidence="6">
    <location>
        <position position="53"/>
    </location>
    <ligand>
        <name>S-adenosyl-L-methionine</name>
        <dbReference type="ChEBI" id="CHEBI:59789"/>
    </ligand>
</feature>
<feature type="binding site" evidence="6">
    <location>
        <begin position="33"/>
        <end position="35"/>
    </location>
    <ligand>
        <name>S-adenosyl-L-methionine</name>
        <dbReference type="ChEBI" id="CHEBI:59789"/>
    </ligand>
</feature>
<name>A0A8J6TJP7_9BACT</name>
<feature type="binding site" evidence="6">
    <location>
        <position position="80"/>
    </location>
    <ligand>
        <name>S-adenosyl-L-methionine</name>
        <dbReference type="ChEBI" id="CHEBI:59789"/>
    </ligand>
</feature>
<comment type="similarity">
    <text evidence="1 6">Belongs to the methyltransferase superfamily. RsmH family.</text>
</comment>
<dbReference type="NCBIfam" id="TIGR00006">
    <property type="entry name" value="16S rRNA (cytosine(1402)-N(4))-methyltransferase RsmH"/>
    <property type="match status" value="1"/>
</dbReference>
<keyword evidence="2 6" id="KW-0698">rRNA processing</keyword>
<comment type="function">
    <text evidence="6">Specifically methylates the N4 position of cytidine in position 1402 (C1402) of 16S rRNA.</text>
</comment>
<dbReference type="PIRSF" id="PIRSF004486">
    <property type="entry name" value="MraW"/>
    <property type="match status" value="1"/>
</dbReference>
<keyword evidence="6" id="KW-0963">Cytoplasm</keyword>
<dbReference type="AlphaFoldDB" id="A0A8J6TJP7"/>
<dbReference type="Pfam" id="PF01795">
    <property type="entry name" value="Methyltransf_5"/>
    <property type="match status" value="1"/>
</dbReference>
<dbReference type="GO" id="GO:0005737">
    <property type="term" value="C:cytoplasm"/>
    <property type="evidence" value="ECO:0007669"/>
    <property type="project" value="UniProtKB-SubCell"/>
</dbReference>
<feature type="binding site" evidence="6">
    <location>
        <position position="108"/>
    </location>
    <ligand>
        <name>S-adenosyl-L-methionine</name>
        <dbReference type="ChEBI" id="CHEBI:59789"/>
    </ligand>
</feature>
<keyword evidence="5 6" id="KW-0949">S-adenosyl-L-methionine</keyword>
<gene>
    <name evidence="6 7" type="primary">rsmH</name>
    <name evidence="7" type="ORF">H8D96_04595</name>
</gene>
<comment type="caution">
    <text evidence="7">The sequence shown here is derived from an EMBL/GenBank/DDBJ whole genome shotgun (WGS) entry which is preliminary data.</text>
</comment>
<evidence type="ECO:0000313" key="7">
    <source>
        <dbReference type="EMBL" id="MBC8431179.1"/>
    </source>
</evidence>
<organism evidence="7 8">
    <name type="scientific">Candidatus Desulfatibia vada</name>
    <dbReference type="NCBI Taxonomy" id="2841696"/>
    <lineage>
        <taxon>Bacteria</taxon>
        <taxon>Pseudomonadati</taxon>
        <taxon>Thermodesulfobacteriota</taxon>
        <taxon>Desulfobacteria</taxon>
        <taxon>Desulfobacterales</taxon>
        <taxon>Desulfobacterales incertae sedis</taxon>
        <taxon>Candidatus Desulfatibia</taxon>
    </lineage>
</organism>
<evidence type="ECO:0000256" key="3">
    <source>
        <dbReference type="ARBA" id="ARBA00022603"/>
    </source>
</evidence>
<evidence type="ECO:0000256" key="1">
    <source>
        <dbReference type="ARBA" id="ARBA00010396"/>
    </source>
</evidence>
<dbReference type="SUPFAM" id="SSF53335">
    <property type="entry name" value="S-adenosyl-L-methionine-dependent methyltransferases"/>
    <property type="match status" value="1"/>
</dbReference>
<comment type="catalytic activity">
    <reaction evidence="6">
        <text>cytidine(1402) in 16S rRNA + S-adenosyl-L-methionine = N(4)-methylcytidine(1402) in 16S rRNA + S-adenosyl-L-homocysteine + H(+)</text>
        <dbReference type="Rhea" id="RHEA:42928"/>
        <dbReference type="Rhea" id="RHEA-COMP:10286"/>
        <dbReference type="Rhea" id="RHEA-COMP:10287"/>
        <dbReference type="ChEBI" id="CHEBI:15378"/>
        <dbReference type="ChEBI" id="CHEBI:57856"/>
        <dbReference type="ChEBI" id="CHEBI:59789"/>
        <dbReference type="ChEBI" id="CHEBI:74506"/>
        <dbReference type="ChEBI" id="CHEBI:82748"/>
        <dbReference type="EC" id="2.1.1.199"/>
    </reaction>
</comment>
<evidence type="ECO:0000313" key="8">
    <source>
        <dbReference type="Proteomes" id="UP000605201"/>
    </source>
</evidence>
<dbReference type="GO" id="GO:0070475">
    <property type="term" value="P:rRNA base methylation"/>
    <property type="evidence" value="ECO:0007669"/>
    <property type="project" value="UniProtKB-UniRule"/>
</dbReference>
<dbReference type="SUPFAM" id="SSF81799">
    <property type="entry name" value="Putative methyltransferase TM0872, insert domain"/>
    <property type="match status" value="1"/>
</dbReference>
<dbReference type="Proteomes" id="UP000605201">
    <property type="component" value="Unassembled WGS sequence"/>
</dbReference>
<dbReference type="PANTHER" id="PTHR11265:SF0">
    <property type="entry name" value="12S RRNA N4-METHYLCYTIDINE METHYLTRANSFERASE"/>
    <property type="match status" value="1"/>
</dbReference>
<evidence type="ECO:0000256" key="6">
    <source>
        <dbReference type="HAMAP-Rule" id="MF_01007"/>
    </source>
</evidence>
<dbReference type="Gene3D" id="3.40.50.150">
    <property type="entry name" value="Vaccinia Virus protein VP39"/>
    <property type="match status" value="1"/>
</dbReference>
<proteinExistence type="inferred from homology"/>
<evidence type="ECO:0000256" key="4">
    <source>
        <dbReference type="ARBA" id="ARBA00022679"/>
    </source>
</evidence>
<dbReference type="Gene3D" id="1.10.150.170">
    <property type="entry name" value="Putative methyltransferase TM0872, insert domain"/>
    <property type="match status" value="1"/>
</dbReference>
<evidence type="ECO:0000256" key="5">
    <source>
        <dbReference type="ARBA" id="ARBA00022691"/>
    </source>
</evidence>
<feature type="binding site" evidence="6">
    <location>
        <position position="101"/>
    </location>
    <ligand>
        <name>S-adenosyl-L-methionine</name>
        <dbReference type="ChEBI" id="CHEBI:59789"/>
    </ligand>
</feature>
<dbReference type="HAMAP" id="MF_01007">
    <property type="entry name" value="16SrRNA_methyltr_H"/>
    <property type="match status" value="1"/>
</dbReference>